<dbReference type="Proteomes" id="UP000694843">
    <property type="component" value="Unplaced"/>
</dbReference>
<feature type="region of interest" description="Disordered" evidence="2">
    <location>
        <begin position="34"/>
        <end position="60"/>
    </location>
</feature>
<feature type="coiled-coil region" evidence="1">
    <location>
        <begin position="186"/>
        <end position="213"/>
    </location>
</feature>
<reference evidence="4" key="1">
    <citation type="submission" date="2025-08" db="UniProtKB">
        <authorList>
            <consortium name="RefSeq"/>
        </authorList>
    </citation>
    <scope>IDENTIFICATION</scope>
    <source>
        <tissue evidence="4">Whole organism</tissue>
    </source>
</reference>
<proteinExistence type="predicted"/>
<protein>
    <submittedName>
        <fullName evidence="4">Interaptin</fullName>
    </submittedName>
</protein>
<feature type="coiled-coil region" evidence="1">
    <location>
        <begin position="435"/>
        <end position="566"/>
    </location>
</feature>
<evidence type="ECO:0000256" key="1">
    <source>
        <dbReference type="SAM" id="Coils"/>
    </source>
</evidence>
<accession>A0A8B7NZ06</accession>
<keyword evidence="1" id="KW-0175">Coiled coil</keyword>
<evidence type="ECO:0000313" key="3">
    <source>
        <dbReference type="Proteomes" id="UP000694843"/>
    </source>
</evidence>
<organism evidence="3 4">
    <name type="scientific">Hyalella azteca</name>
    <name type="common">Amphipod</name>
    <dbReference type="NCBI Taxonomy" id="294128"/>
    <lineage>
        <taxon>Eukaryota</taxon>
        <taxon>Metazoa</taxon>
        <taxon>Ecdysozoa</taxon>
        <taxon>Arthropoda</taxon>
        <taxon>Crustacea</taxon>
        <taxon>Multicrustacea</taxon>
        <taxon>Malacostraca</taxon>
        <taxon>Eumalacostraca</taxon>
        <taxon>Peracarida</taxon>
        <taxon>Amphipoda</taxon>
        <taxon>Senticaudata</taxon>
        <taxon>Talitrida</taxon>
        <taxon>Talitroidea</taxon>
        <taxon>Hyalellidae</taxon>
        <taxon>Hyalella</taxon>
    </lineage>
</organism>
<dbReference type="AlphaFoldDB" id="A0A8B7NZ06"/>
<evidence type="ECO:0000256" key="2">
    <source>
        <dbReference type="SAM" id="MobiDB-lite"/>
    </source>
</evidence>
<dbReference type="OrthoDB" id="6369589at2759"/>
<sequence>MESGQLNLVAYGQQFVSIDTHVSASEDQHNEVQNNCMTPPAASKRRYDDAEPVSRSVGGDRLPRRSLEAFDVEPTVNISARIESNFVAAERSHQHVLEVLESVRLKLTTDDTTTPALLSVLAHLLNQLLDERRAAHEALTAARNLQFDAQVMLRQLQANMKHIDQIKEIHSNEQSEQNVSMWCHSFQKQQLTNIELKEKLELLSKENTELKLSAVAKEAQLREIIENLTANVTCSSAVGDEERNGVTKLETDVATIAIQTIESQSDDEDSRIARYIAQNDEVLGQAITDLEKQRALNENLQRTIREKELTLISKEQFINKVKSEMSLYKTSPNELALTLQVDDSAPAAFNRIEFAEREPQIPIREEITIENSNQIVKRYQDFIEKMSEEHRDETNKYKQELGYVTKERDAALRRIKDLQLYLDSIPSREDGSFHHQQFIDQIQAMTETVRLLEKQLSTTRIEKADAESKLESINAKLSKEQARFKHELDKQEVSCKKKSQQHEQELKQAMNETSSYMKQIEELRQQCNSYKKQASQAPTILLTALVEKMREKLIEKDRIIAELQIK</sequence>
<gene>
    <name evidence="4" type="primary">LOC108675550</name>
</gene>
<feature type="coiled-coil region" evidence="1">
    <location>
        <begin position="283"/>
        <end position="310"/>
    </location>
</feature>
<name>A0A8B7NZ06_HYAAZ</name>
<dbReference type="GeneID" id="108675550"/>
<keyword evidence="3" id="KW-1185">Reference proteome</keyword>
<dbReference type="KEGG" id="hazt:108675550"/>
<dbReference type="RefSeq" id="XP_018019059.1">
    <property type="nucleotide sequence ID" value="XM_018163570.2"/>
</dbReference>
<evidence type="ECO:0000313" key="4">
    <source>
        <dbReference type="RefSeq" id="XP_018019059.1"/>
    </source>
</evidence>